<proteinExistence type="predicted"/>
<organism evidence="1 2">
    <name type="scientific">Gigaspora margarita</name>
    <dbReference type="NCBI Taxonomy" id="4874"/>
    <lineage>
        <taxon>Eukaryota</taxon>
        <taxon>Fungi</taxon>
        <taxon>Fungi incertae sedis</taxon>
        <taxon>Mucoromycota</taxon>
        <taxon>Glomeromycotina</taxon>
        <taxon>Glomeromycetes</taxon>
        <taxon>Diversisporales</taxon>
        <taxon>Gigasporaceae</taxon>
        <taxon>Gigaspora</taxon>
    </lineage>
</organism>
<dbReference type="Proteomes" id="UP000789901">
    <property type="component" value="Unassembled WGS sequence"/>
</dbReference>
<dbReference type="Gene3D" id="3.40.1310.20">
    <property type="match status" value="1"/>
</dbReference>
<evidence type="ECO:0000313" key="2">
    <source>
        <dbReference type="Proteomes" id="UP000789901"/>
    </source>
</evidence>
<accession>A0ABN7UDL6</accession>
<gene>
    <name evidence="1" type="ORF">GMARGA_LOCUS4502</name>
</gene>
<dbReference type="EMBL" id="CAJVQB010001783">
    <property type="protein sequence ID" value="CAG8549852.1"/>
    <property type="molecule type" value="Genomic_DNA"/>
</dbReference>
<evidence type="ECO:0000313" key="1">
    <source>
        <dbReference type="EMBL" id="CAG8549852.1"/>
    </source>
</evidence>
<keyword evidence="2" id="KW-1185">Reference proteome</keyword>
<reference evidence="1 2" key="1">
    <citation type="submission" date="2021-06" db="EMBL/GenBank/DDBJ databases">
        <authorList>
            <person name="Kallberg Y."/>
            <person name="Tangrot J."/>
            <person name="Rosling A."/>
        </authorList>
    </citation>
    <scope>NUCLEOTIDE SEQUENCE [LARGE SCALE GENOMIC DNA]</scope>
    <source>
        <strain evidence="1 2">120-4 pot B 10/14</strain>
    </source>
</reference>
<sequence>MQEEYDDIKLKVTHINWQFEASKDERLHSQVYVQLKKLMSMKAIKELFNDHSMFIKANKTISLLARLYCGKPSDRCKKHEGCKCNYDLSKICDLCDKTCERKPARWEREYETTLEGNKMLMERAYSLEVFKHNAKKHIIKIFFA</sequence>
<comment type="caution">
    <text evidence="1">The sequence shown here is derived from an EMBL/GenBank/DDBJ whole genome shotgun (WGS) entry which is preliminary data.</text>
</comment>
<name>A0ABN7UDL6_GIGMA</name>
<protein>
    <submittedName>
        <fullName evidence="1">45049_t:CDS:1</fullName>
    </submittedName>
</protein>